<keyword evidence="4" id="KW-1185">Reference proteome</keyword>
<proteinExistence type="predicted"/>
<accession>A0ABD1CD30</accession>
<dbReference type="AlphaFoldDB" id="A0ABD1CD30"/>
<comment type="caution">
    <text evidence="3">The sequence shown here is derived from an EMBL/GenBank/DDBJ whole genome shotgun (WGS) entry which is preliminary data.</text>
</comment>
<feature type="signal peptide" evidence="2">
    <location>
        <begin position="1"/>
        <end position="19"/>
    </location>
</feature>
<protein>
    <submittedName>
        <fullName evidence="3">Uncharacterized protein</fullName>
    </submittedName>
</protein>
<evidence type="ECO:0000313" key="4">
    <source>
        <dbReference type="Proteomes" id="UP001562425"/>
    </source>
</evidence>
<organism evidence="3 4">
    <name type="scientific">Culex pipiens pipiens</name>
    <name type="common">Northern house mosquito</name>
    <dbReference type="NCBI Taxonomy" id="38569"/>
    <lineage>
        <taxon>Eukaryota</taxon>
        <taxon>Metazoa</taxon>
        <taxon>Ecdysozoa</taxon>
        <taxon>Arthropoda</taxon>
        <taxon>Hexapoda</taxon>
        <taxon>Insecta</taxon>
        <taxon>Pterygota</taxon>
        <taxon>Neoptera</taxon>
        <taxon>Endopterygota</taxon>
        <taxon>Diptera</taxon>
        <taxon>Nematocera</taxon>
        <taxon>Culicoidea</taxon>
        <taxon>Culicidae</taxon>
        <taxon>Culicinae</taxon>
        <taxon>Culicini</taxon>
        <taxon>Culex</taxon>
        <taxon>Culex</taxon>
    </lineage>
</organism>
<feature type="region of interest" description="Disordered" evidence="1">
    <location>
        <begin position="194"/>
        <end position="216"/>
    </location>
</feature>
<gene>
    <name evidence="3" type="ORF">pipiens_018164</name>
</gene>
<evidence type="ECO:0000313" key="3">
    <source>
        <dbReference type="EMBL" id="KAL1374301.1"/>
    </source>
</evidence>
<evidence type="ECO:0000256" key="2">
    <source>
        <dbReference type="SAM" id="SignalP"/>
    </source>
</evidence>
<feature type="region of interest" description="Disordered" evidence="1">
    <location>
        <begin position="138"/>
        <end position="159"/>
    </location>
</feature>
<keyword evidence="2" id="KW-0732">Signal</keyword>
<name>A0ABD1CD30_CULPP</name>
<feature type="region of interest" description="Disordered" evidence="1">
    <location>
        <begin position="52"/>
        <end position="74"/>
    </location>
</feature>
<reference evidence="3 4" key="1">
    <citation type="submission" date="2024-05" db="EMBL/GenBank/DDBJ databases">
        <title>Culex pipiens pipiens assembly and annotation.</title>
        <authorList>
            <person name="Alout H."/>
            <person name="Durand T."/>
        </authorList>
    </citation>
    <scope>NUCLEOTIDE SEQUENCE [LARGE SCALE GENOMIC DNA]</scope>
    <source>
        <strain evidence="3">HA-2024</strain>
        <tissue evidence="3">Whole body</tissue>
    </source>
</reference>
<feature type="compositionally biased region" description="Polar residues" evidence="1">
    <location>
        <begin position="204"/>
        <end position="216"/>
    </location>
</feature>
<feature type="compositionally biased region" description="Basic and acidic residues" evidence="1">
    <location>
        <begin position="53"/>
        <end position="72"/>
    </location>
</feature>
<dbReference type="EMBL" id="JBEHCU010013479">
    <property type="protein sequence ID" value="KAL1374301.1"/>
    <property type="molecule type" value="Genomic_DNA"/>
</dbReference>
<feature type="chain" id="PRO_5044811594" evidence="2">
    <location>
        <begin position="20"/>
        <end position="216"/>
    </location>
</feature>
<dbReference type="Proteomes" id="UP001562425">
    <property type="component" value="Unassembled WGS sequence"/>
</dbReference>
<evidence type="ECO:0000256" key="1">
    <source>
        <dbReference type="SAM" id="MobiDB-lite"/>
    </source>
</evidence>
<sequence>MLKFTILASCLVAAAVCSGSGWSSGNQGWSSGGGYGGGYGGGSVISVAPVKAGTREDPGGIREDRAGAREEVAPDGAKVAVAPDGTREDRAMPSRTATTMPLVDMDLVVAWVDGHRRAEVGLRELRRGPRATLAGLVTPEDGAREEAGQARPDGAPEAPTRAGLERLTALELLEVMVVTPADGRMEATEETVDGLPEVPVDGSGKTTQLTTSTKIL</sequence>